<evidence type="ECO:0000259" key="4">
    <source>
        <dbReference type="PROSITE" id="PS51180"/>
    </source>
</evidence>
<sequence length="495" mass="52341">MRACALTDTAGGAEECKDNMLEYAKKVSIANHRFRGANLADARLKFEWSDSFDPEDVVGHHDWRYERVGALMNVAAAFAYLGTHEDRGTADGVKAACNNFQLAAGTIDAVREETRAAAWTLLTTDLTADFLEMLHTLFLAQAQKCFYEKAKRDGIKEKLLTMIAAECAALYKDASLKLTHLRRSLSPGFGAIIAANAALFDGLQHAHAAPGHLEALEYGKQVARLQHAAAACQQAAEVCQKGGIGGPVLKIFTDAVIKTRDDAAKAAKDNELIYTERVPVLQQLPPLERKLMVKPMTPPQLALPEMPTPLEAPTPAAAPVVVGASNIPAGPSHTVELKLYKPHATTKLGLTLTSQGTEAPAVTAVSTDGVGQALIKLGDVLLSVNGAGCNGHEHTTTMLRGEIGEISILVQRKGEKPKPAPSAAPPMPPMPPTPPAGGPPPPPSFESAQAMESEALQQLKAMGFGEAEANGALRAANHDTARAVELLAEGSLPAP</sequence>
<dbReference type="Pfam" id="PF00627">
    <property type="entry name" value="UBA"/>
    <property type="match status" value="1"/>
</dbReference>
<dbReference type="InterPro" id="IPR015940">
    <property type="entry name" value="UBA"/>
</dbReference>
<dbReference type="PROSITE" id="PS50030">
    <property type="entry name" value="UBA"/>
    <property type="match status" value="1"/>
</dbReference>
<organism evidence="5">
    <name type="scientific">Prymnesium polylepis</name>
    <dbReference type="NCBI Taxonomy" id="72548"/>
    <lineage>
        <taxon>Eukaryota</taxon>
        <taxon>Haptista</taxon>
        <taxon>Haptophyta</taxon>
        <taxon>Prymnesiophyceae</taxon>
        <taxon>Prymnesiales</taxon>
        <taxon>Prymnesiaceae</taxon>
        <taxon>Prymnesium</taxon>
    </lineage>
</organism>
<dbReference type="InterPro" id="IPR001478">
    <property type="entry name" value="PDZ"/>
</dbReference>
<dbReference type="SMART" id="SM01041">
    <property type="entry name" value="BRO1"/>
    <property type="match status" value="1"/>
</dbReference>
<dbReference type="Pfam" id="PF03097">
    <property type="entry name" value="BRO1"/>
    <property type="match status" value="1"/>
</dbReference>
<dbReference type="GO" id="GO:0005768">
    <property type="term" value="C:endosome"/>
    <property type="evidence" value="ECO:0007669"/>
    <property type="project" value="TreeGrafter"/>
</dbReference>
<evidence type="ECO:0000256" key="1">
    <source>
        <dbReference type="SAM" id="MobiDB-lite"/>
    </source>
</evidence>
<dbReference type="InterPro" id="IPR004328">
    <property type="entry name" value="BRO1_dom"/>
</dbReference>
<dbReference type="SUPFAM" id="SSF46934">
    <property type="entry name" value="UBA-like"/>
    <property type="match status" value="1"/>
</dbReference>
<feature type="domain" description="PDZ" evidence="3">
    <location>
        <begin position="336"/>
        <end position="414"/>
    </location>
</feature>
<evidence type="ECO:0008006" key="6">
    <source>
        <dbReference type="Google" id="ProtNLM"/>
    </source>
</evidence>
<accession>A0A7S4HRG8</accession>
<dbReference type="SUPFAM" id="SSF50156">
    <property type="entry name" value="PDZ domain-like"/>
    <property type="match status" value="1"/>
</dbReference>
<feature type="region of interest" description="Disordered" evidence="1">
    <location>
        <begin position="412"/>
        <end position="452"/>
    </location>
</feature>
<dbReference type="InterPro" id="IPR038499">
    <property type="entry name" value="BRO1_sf"/>
</dbReference>
<dbReference type="GO" id="GO:0043328">
    <property type="term" value="P:protein transport to vacuole involved in ubiquitin-dependent protein catabolic process via the multivesicular body sorting pathway"/>
    <property type="evidence" value="ECO:0007669"/>
    <property type="project" value="TreeGrafter"/>
</dbReference>
<evidence type="ECO:0000313" key="5">
    <source>
        <dbReference type="EMBL" id="CAE2207167.1"/>
    </source>
</evidence>
<protein>
    <recommendedName>
        <fullName evidence="6">UBA domain-containing protein</fullName>
    </recommendedName>
</protein>
<dbReference type="AlphaFoldDB" id="A0A7S4HRG8"/>
<dbReference type="Gene3D" id="1.10.8.10">
    <property type="entry name" value="DNA helicase RuvA subunit, C-terminal domain"/>
    <property type="match status" value="1"/>
</dbReference>
<name>A0A7S4HRG8_9EUKA</name>
<dbReference type="EMBL" id="HBKO01012689">
    <property type="protein sequence ID" value="CAE2207167.1"/>
    <property type="molecule type" value="Transcribed_RNA"/>
</dbReference>
<reference evidence="5" key="1">
    <citation type="submission" date="2021-01" db="EMBL/GenBank/DDBJ databases">
        <authorList>
            <person name="Corre E."/>
            <person name="Pelletier E."/>
            <person name="Niang G."/>
            <person name="Scheremetjew M."/>
            <person name="Finn R."/>
            <person name="Kale V."/>
            <person name="Holt S."/>
            <person name="Cochrane G."/>
            <person name="Meng A."/>
            <person name="Brown T."/>
            <person name="Cohen L."/>
        </authorList>
    </citation>
    <scope>NUCLEOTIDE SEQUENCE</scope>
    <source>
        <strain evidence="5">UIO037</strain>
    </source>
</reference>
<gene>
    <name evidence="5" type="ORF">CPOL0286_LOCUS5652</name>
</gene>
<dbReference type="PANTHER" id="PTHR23030:SF30">
    <property type="entry name" value="TYROSINE-PROTEIN PHOSPHATASE NON-RECEPTOR TYPE 23"/>
    <property type="match status" value="1"/>
</dbReference>
<dbReference type="PROSITE" id="PS51180">
    <property type="entry name" value="BRO1"/>
    <property type="match status" value="1"/>
</dbReference>
<feature type="domain" description="UBA" evidence="2">
    <location>
        <begin position="450"/>
        <end position="490"/>
    </location>
</feature>
<feature type="domain" description="BRO1" evidence="4">
    <location>
        <begin position="1"/>
        <end position="324"/>
    </location>
</feature>
<evidence type="ECO:0000259" key="3">
    <source>
        <dbReference type="PROSITE" id="PS50106"/>
    </source>
</evidence>
<feature type="compositionally biased region" description="Pro residues" evidence="1">
    <location>
        <begin position="419"/>
        <end position="444"/>
    </location>
</feature>
<evidence type="ECO:0000259" key="2">
    <source>
        <dbReference type="PROSITE" id="PS50030"/>
    </source>
</evidence>
<proteinExistence type="predicted"/>
<dbReference type="InterPro" id="IPR036034">
    <property type="entry name" value="PDZ_sf"/>
</dbReference>
<dbReference type="PANTHER" id="PTHR23030">
    <property type="entry name" value="PCD6 INTERACTING PROTEIN-RELATED"/>
    <property type="match status" value="1"/>
</dbReference>
<dbReference type="SMART" id="SM00165">
    <property type="entry name" value="UBA"/>
    <property type="match status" value="1"/>
</dbReference>
<dbReference type="InterPro" id="IPR009060">
    <property type="entry name" value="UBA-like_sf"/>
</dbReference>
<dbReference type="Gene3D" id="1.25.40.280">
    <property type="entry name" value="alix/aip1 like domains"/>
    <property type="match status" value="1"/>
</dbReference>
<dbReference type="PROSITE" id="PS50106">
    <property type="entry name" value="PDZ"/>
    <property type="match status" value="1"/>
</dbReference>